<dbReference type="InterPro" id="IPR016181">
    <property type="entry name" value="Acyl_CoA_acyltransferase"/>
</dbReference>
<evidence type="ECO:0000313" key="2">
    <source>
        <dbReference type="EMBL" id="ESP92201.1"/>
    </source>
</evidence>
<dbReference type="SUPFAM" id="SSF55729">
    <property type="entry name" value="Acyl-CoA N-acyltransferases (Nat)"/>
    <property type="match status" value="1"/>
</dbReference>
<evidence type="ECO:0000259" key="1">
    <source>
        <dbReference type="PROSITE" id="PS51186"/>
    </source>
</evidence>
<comment type="caution">
    <text evidence="2">The sequence shown here is derived from an EMBL/GenBank/DDBJ whole genome shotgun (WGS) entry which is preliminary data.</text>
</comment>
<protein>
    <submittedName>
        <fullName evidence="2">Acetyltransferase</fullName>
    </submittedName>
</protein>
<organism evidence="2 3">
    <name type="scientific">Pseudoalteromonas luteoviolacea (strain 2ta16)</name>
    <dbReference type="NCBI Taxonomy" id="1353533"/>
    <lineage>
        <taxon>Bacteria</taxon>
        <taxon>Pseudomonadati</taxon>
        <taxon>Pseudomonadota</taxon>
        <taxon>Gammaproteobacteria</taxon>
        <taxon>Alteromonadales</taxon>
        <taxon>Pseudoalteromonadaceae</taxon>
        <taxon>Pseudoalteromonas</taxon>
    </lineage>
</organism>
<dbReference type="Proteomes" id="UP000017820">
    <property type="component" value="Unassembled WGS sequence"/>
</dbReference>
<gene>
    <name evidence="2" type="ORF">PL2TA16_05038</name>
</gene>
<accession>V4H3Z1</accession>
<dbReference type="Gene3D" id="3.40.630.30">
    <property type="match status" value="1"/>
</dbReference>
<feature type="domain" description="N-acetyltransferase" evidence="1">
    <location>
        <begin position="23"/>
        <end position="176"/>
    </location>
</feature>
<dbReference type="GO" id="GO:0016747">
    <property type="term" value="F:acyltransferase activity, transferring groups other than amino-acyl groups"/>
    <property type="evidence" value="ECO:0007669"/>
    <property type="project" value="InterPro"/>
</dbReference>
<dbReference type="PANTHER" id="PTHR43328">
    <property type="entry name" value="ACETYLTRANSFERASE-RELATED"/>
    <property type="match status" value="1"/>
</dbReference>
<dbReference type="AlphaFoldDB" id="V4H3Z1"/>
<dbReference type="PATRIC" id="fig|1353533.3.peg.3637"/>
<dbReference type="EMBL" id="AUSV01000086">
    <property type="protein sequence ID" value="ESP92201.1"/>
    <property type="molecule type" value="Genomic_DNA"/>
</dbReference>
<keyword evidence="2" id="KW-0808">Transferase</keyword>
<evidence type="ECO:0000313" key="3">
    <source>
        <dbReference type="Proteomes" id="UP000017820"/>
    </source>
</evidence>
<reference evidence="2 3" key="1">
    <citation type="submission" date="2013-07" db="EMBL/GenBank/DDBJ databases">
        <title>Draft genome sequence of Pseudoalteromonas luteoviolacea 2ta16.</title>
        <authorList>
            <person name="Allen E.E."/>
            <person name="Azam F."/>
            <person name="Podell S."/>
        </authorList>
    </citation>
    <scope>NUCLEOTIDE SEQUENCE [LARGE SCALE GENOMIC DNA]</scope>
    <source>
        <strain evidence="2 3">2ta16</strain>
    </source>
</reference>
<sequence>MTAQRKMKHVVTLRKLKKTDQAYLVRHLNDAKVTQYLSARIPQPYTQQDASWWLEIGCEQNAINRAIEIDGQFCGVIGAYLPESNLLSTAAEIGYWVGHEFWGMGVATQAVMLFTTLIFNDSDVVELINPVSSPNKASIRVMEKAGFKLKLVSEKTAKHQQRLFDEHVYVLNRPAALGAV</sequence>
<name>V4H3Z1_PSEL2</name>
<dbReference type="Pfam" id="PF13302">
    <property type="entry name" value="Acetyltransf_3"/>
    <property type="match status" value="1"/>
</dbReference>
<dbReference type="PANTHER" id="PTHR43328:SF1">
    <property type="entry name" value="N-ACETYLTRANSFERASE DOMAIN-CONTAINING PROTEIN"/>
    <property type="match status" value="1"/>
</dbReference>
<dbReference type="PROSITE" id="PS51186">
    <property type="entry name" value="GNAT"/>
    <property type="match status" value="1"/>
</dbReference>
<proteinExistence type="predicted"/>
<dbReference type="InterPro" id="IPR000182">
    <property type="entry name" value="GNAT_dom"/>
</dbReference>